<evidence type="ECO:0000313" key="10">
    <source>
        <dbReference type="Proteomes" id="UP000193986"/>
    </source>
</evidence>
<accession>A0A1Y2ATL1</accession>
<keyword evidence="3 7" id="KW-0732">Signal</keyword>
<keyword evidence="4" id="KW-1133">Transmembrane helix</keyword>
<dbReference type="EMBL" id="MCFC01000053">
    <property type="protein sequence ID" value="ORY25804.1"/>
    <property type="molecule type" value="Genomic_DNA"/>
</dbReference>
<dbReference type="OrthoDB" id="27095at2759"/>
<dbReference type="Proteomes" id="UP000193986">
    <property type="component" value="Unassembled WGS sequence"/>
</dbReference>
<evidence type="ECO:0000313" key="9">
    <source>
        <dbReference type="EMBL" id="ORY25804.1"/>
    </source>
</evidence>
<comment type="subcellular location">
    <subcellularLocation>
        <location evidence="1">Membrane</location>
        <topology evidence="1">Single-pass membrane protein</topology>
    </subcellularLocation>
</comment>
<feature type="chain" id="PRO_5012214845" description="ER membrane protein complex subunit 7 beta-sandwich domain-containing protein" evidence="7">
    <location>
        <begin position="21"/>
        <end position="235"/>
    </location>
</feature>
<dbReference type="InterPro" id="IPR019008">
    <property type="entry name" value="Beta_sandwich_EMC7"/>
</dbReference>
<organism evidence="9 10">
    <name type="scientific">Naematelia encephala</name>
    <dbReference type="NCBI Taxonomy" id="71784"/>
    <lineage>
        <taxon>Eukaryota</taxon>
        <taxon>Fungi</taxon>
        <taxon>Dikarya</taxon>
        <taxon>Basidiomycota</taxon>
        <taxon>Agaricomycotina</taxon>
        <taxon>Tremellomycetes</taxon>
        <taxon>Tremellales</taxon>
        <taxon>Naemateliaceae</taxon>
        <taxon>Naematelia</taxon>
    </lineage>
</organism>
<dbReference type="PANTHER" id="PTHR13605">
    <property type="entry name" value="ER MEMBRANE PROTEIN COMPLEX SUBUNIT 7"/>
    <property type="match status" value="1"/>
</dbReference>
<sequence>MRSFAYIAALLSLSLPLIRAIDISGSLMLDAFQNISTISPSSRIILDNGAKSAFITLDGSFTLYGISPGEHILTPHVPGYTFIPLFLTIPTSATPTPHVQPYAPNRLPLATTLPSLPYPLEIRPVAREDYYTAPPGLNILGLLKNPMVLMMLFSGLMMWGMPMLTKQLESDPELAAEVAATRKRMQGMQNMDWTGSLSKALAGTEETPAINSGSGSSTPSRGANSNRGKRGKGGR</sequence>
<keyword evidence="10" id="KW-1185">Reference proteome</keyword>
<dbReference type="PANTHER" id="PTHR13605:SF4">
    <property type="entry name" value="ER MEMBRANE PROTEIN COMPLEX SUBUNIT 7"/>
    <property type="match status" value="1"/>
</dbReference>
<evidence type="ECO:0000256" key="4">
    <source>
        <dbReference type="ARBA" id="ARBA00022989"/>
    </source>
</evidence>
<dbReference type="Pfam" id="PF09430">
    <property type="entry name" value="EMC7_beta-sandw"/>
    <property type="match status" value="1"/>
</dbReference>
<evidence type="ECO:0000256" key="7">
    <source>
        <dbReference type="SAM" id="SignalP"/>
    </source>
</evidence>
<feature type="compositionally biased region" description="Polar residues" evidence="6">
    <location>
        <begin position="209"/>
        <end position="219"/>
    </location>
</feature>
<dbReference type="GO" id="GO:0072546">
    <property type="term" value="C:EMC complex"/>
    <property type="evidence" value="ECO:0007669"/>
    <property type="project" value="TreeGrafter"/>
</dbReference>
<name>A0A1Y2ATL1_9TREE</name>
<dbReference type="InParanoid" id="A0A1Y2ATL1"/>
<proteinExistence type="predicted"/>
<keyword evidence="2" id="KW-0812">Transmembrane</keyword>
<gene>
    <name evidence="9" type="ORF">BCR39DRAFT_277635</name>
</gene>
<keyword evidence="5" id="KW-0472">Membrane</keyword>
<dbReference type="AlphaFoldDB" id="A0A1Y2ATL1"/>
<evidence type="ECO:0000256" key="3">
    <source>
        <dbReference type="ARBA" id="ARBA00022729"/>
    </source>
</evidence>
<protein>
    <recommendedName>
        <fullName evidence="8">ER membrane protein complex subunit 7 beta-sandwich domain-containing protein</fullName>
    </recommendedName>
</protein>
<evidence type="ECO:0000259" key="8">
    <source>
        <dbReference type="Pfam" id="PF09430"/>
    </source>
</evidence>
<dbReference type="STRING" id="71784.A0A1Y2ATL1"/>
<feature type="domain" description="ER membrane protein complex subunit 7 beta-sandwich" evidence="8">
    <location>
        <begin position="38"/>
        <end position="150"/>
    </location>
</feature>
<comment type="caution">
    <text evidence="9">The sequence shown here is derived from an EMBL/GenBank/DDBJ whole genome shotgun (WGS) entry which is preliminary data.</text>
</comment>
<feature type="signal peptide" evidence="7">
    <location>
        <begin position="1"/>
        <end position="20"/>
    </location>
</feature>
<reference evidence="9 10" key="1">
    <citation type="submission" date="2016-07" db="EMBL/GenBank/DDBJ databases">
        <title>Pervasive Adenine N6-methylation of Active Genes in Fungi.</title>
        <authorList>
            <consortium name="DOE Joint Genome Institute"/>
            <person name="Mondo S.J."/>
            <person name="Dannebaum R.O."/>
            <person name="Kuo R.C."/>
            <person name="Labutti K."/>
            <person name="Haridas S."/>
            <person name="Kuo A."/>
            <person name="Salamov A."/>
            <person name="Ahrendt S.R."/>
            <person name="Lipzen A."/>
            <person name="Sullivan W."/>
            <person name="Andreopoulos W.B."/>
            <person name="Clum A."/>
            <person name="Lindquist E."/>
            <person name="Daum C."/>
            <person name="Ramamoorthy G.K."/>
            <person name="Gryganskyi A."/>
            <person name="Culley D."/>
            <person name="Magnuson J.K."/>
            <person name="James T.Y."/>
            <person name="O'Malley M.A."/>
            <person name="Stajich J.E."/>
            <person name="Spatafora J.W."/>
            <person name="Visel A."/>
            <person name="Grigoriev I.V."/>
        </authorList>
    </citation>
    <scope>NUCLEOTIDE SEQUENCE [LARGE SCALE GENOMIC DNA]</scope>
    <source>
        <strain evidence="9 10">68-887.2</strain>
    </source>
</reference>
<dbReference type="FunCoup" id="A0A1Y2ATL1">
    <property type="interactions" value="57"/>
</dbReference>
<evidence type="ECO:0000256" key="2">
    <source>
        <dbReference type="ARBA" id="ARBA00022692"/>
    </source>
</evidence>
<feature type="region of interest" description="Disordered" evidence="6">
    <location>
        <begin position="194"/>
        <end position="235"/>
    </location>
</feature>
<evidence type="ECO:0000256" key="6">
    <source>
        <dbReference type="SAM" id="MobiDB-lite"/>
    </source>
</evidence>
<evidence type="ECO:0000256" key="5">
    <source>
        <dbReference type="ARBA" id="ARBA00023136"/>
    </source>
</evidence>
<evidence type="ECO:0000256" key="1">
    <source>
        <dbReference type="ARBA" id="ARBA00004167"/>
    </source>
</evidence>
<dbReference type="InterPro" id="IPR039163">
    <property type="entry name" value="EMC7"/>
</dbReference>